<evidence type="ECO:0000313" key="5">
    <source>
        <dbReference type="Proteomes" id="UP000321362"/>
    </source>
</evidence>
<reference evidence="4 5" key="1">
    <citation type="journal article" date="2013" name="J. Microbiol.">
        <title>Mucilaginibacter ginsenosidivorax sp. nov., with ginsenoside converting activity isolated from sediment.</title>
        <authorList>
            <person name="Kim J.K."/>
            <person name="Choi T.E."/>
            <person name="Liu Q.M."/>
            <person name="Park H.Y."/>
            <person name="Yi T.H."/>
            <person name="Yoon M.H."/>
            <person name="Kim S.C."/>
            <person name="Im W.T."/>
        </authorList>
    </citation>
    <scope>NUCLEOTIDE SEQUENCE [LARGE SCALE GENOMIC DNA]</scope>
    <source>
        <strain evidence="4 5">KHI28</strain>
    </source>
</reference>
<dbReference type="KEGG" id="mgk:FSB76_04220"/>
<dbReference type="AlphaFoldDB" id="A0A5B8VXN1"/>
<name>A0A5B8VXN1_9SPHI</name>
<gene>
    <name evidence="4" type="ORF">FSB76_04220</name>
</gene>
<dbReference type="PANTHER" id="PTHR30273:SF2">
    <property type="entry name" value="PROTEIN FECR"/>
    <property type="match status" value="1"/>
</dbReference>
<feature type="transmembrane region" description="Helical" evidence="1">
    <location>
        <begin position="53"/>
        <end position="70"/>
    </location>
</feature>
<evidence type="ECO:0000259" key="2">
    <source>
        <dbReference type="Pfam" id="PF04773"/>
    </source>
</evidence>
<dbReference type="PANTHER" id="PTHR30273">
    <property type="entry name" value="PERIPLASMIC SIGNAL SENSOR AND SIGMA FACTOR ACTIVATOR FECR-RELATED"/>
    <property type="match status" value="1"/>
</dbReference>
<evidence type="ECO:0000256" key="1">
    <source>
        <dbReference type="SAM" id="Phobius"/>
    </source>
</evidence>
<dbReference type="Proteomes" id="UP000321362">
    <property type="component" value="Chromosome"/>
</dbReference>
<dbReference type="Pfam" id="PF16344">
    <property type="entry name" value="FecR_C"/>
    <property type="match status" value="1"/>
</dbReference>
<dbReference type="RefSeq" id="WP_147052340.1">
    <property type="nucleotide sequence ID" value="NZ_CP042437.1"/>
</dbReference>
<dbReference type="Pfam" id="PF04773">
    <property type="entry name" value="FecR"/>
    <property type="match status" value="1"/>
</dbReference>
<dbReference type="OrthoDB" id="642683at2"/>
<dbReference type="InterPro" id="IPR012373">
    <property type="entry name" value="Ferrdict_sens_TM"/>
</dbReference>
<keyword evidence="1" id="KW-1133">Transmembrane helix</keyword>
<accession>A0A5B8VXN1</accession>
<evidence type="ECO:0000259" key="3">
    <source>
        <dbReference type="Pfam" id="PF16344"/>
    </source>
</evidence>
<sequence length="295" mass="33555">MIKWLKPGHKPIGGEAHLHDEAAMRAIEKQMLNAIHKEIYGKWYFIKTTSGKYAVAASFVLLCCSIALGLKLSLKSKINFVTVAAANGHINIVDLPDGSKVWLNSGCTIRYPDRFDKTREIQLINGEAFFDIKHDEKSPFIVHYGSLHARVLGTAFNIKYFKKLSDVRVTVTRGLVEVGKNRESFGVLAHDNEVSYDQLSNQHTIRKVDSRKIAAWITNEVNLYDVSFAELMLRLENIYNVHITYDHAKLNALPTTIHFSNNDNLQQVLEIIKTIHRVNYTINGKEVLLEKTHNK</sequence>
<feature type="domain" description="Protein FecR C-terminal" evidence="3">
    <location>
        <begin position="223"/>
        <end position="288"/>
    </location>
</feature>
<dbReference type="EMBL" id="CP042437">
    <property type="protein sequence ID" value="QEC75186.1"/>
    <property type="molecule type" value="Genomic_DNA"/>
</dbReference>
<evidence type="ECO:0000313" key="4">
    <source>
        <dbReference type="EMBL" id="QEC75186.1"/>
    </source>
</evidence>
<proteinExistence type="predicted"/>
<dbReference type="Gene3D" id="2.60.120.1440">
    <property type="match status" value="1"/>
</dbReference>
<protein>
    <submittedName>
        <fullName evidence="4">FecR family protein</fullName>
    </submittedName>
</protein>
<feature type="domain" description="FecR protein" evidence="2">
    <location>
        <begin position="84"/>
        <end position="177"/>
    </location>
</feature>
<keyword evidence="5" id="KW-1185">Reference proteome</keyword>
<organism evidence="4 5">
    <name type="scientific">Mucilaginibacter ginsenosidivorax</name>
    <dbReference type="NCBI Taxonomy" id="862126"/>
    <lineage>
        <taxon>Bacteria</taxon>
        <taxon>Pseudomonadati</taxon>
        <taxon>Bacteroidota</taxon>
        <taxon>Sphingobacteriia</taxon>
        <taxon>Sphingobacteriales</taxon>
        <taxon>Sphingobacteriaceae</taxon>
        <taxon>Mucilaginibacter</taxon>
    </lineage>
</organism>
<dbReference type="InterPro" id="IPR006860">
    <property type="entry name" value="FecR"/>
</dbReference>
<dbReference type="GO" id="GO:0016989">
    <property type="term" value="F:sigma factor antagonist activity"/>
    <property type="evidence" value="ECO:0007669"/>
    <property type="project" value="TreeGrafter"/>
</dbReference>
<keyword evidence="1" id="KW-0812">Transmembrane</keyword>
<keyword evidence="1" id="KW-0472">Membrane</keyword>
<dbReference type="PIRSF" id="PIRSF018266">
    <property type="entry name" value="FecR"/>
    <property type="match status" value="1"/>
</dbReference>
<dbReference type="InterPro" id="IPR032508">
    <property type="entry name" value="FecR_C"/>
</dbReference>
<dbReference type="Gene3D" id="3.55.50.30">
    <property type="match status" value="1"/>
</dbReference>